<dbReference type="EMBL" id="LAZR01056652">
    <property type="protein sequence ID" value="KKK73730.1"/>
    <property type="molecule type" value="Genomic_DNA"/>
</dbReference>
<comment type="caution">
    <text evidence="1">The sequence shown here is derived from an EMBL/GenBank/DDBJ whole genome shotgun (WGS) entry which is preliminary data.</text>
</comment>
<gene>
    <name evidence="1" type="ORF">LCGC14_2890910</name>
</gene>
<dbReference type="AlphaFoldDB" id="A0A0F8YJ07"/>
<sequence>LWERQWNRAHLLYSLSQIRNDLAPVTYEAFELYVISELPVVEIADSAGTVIETQIGARRVSSLPELSSVDGRELKSLSVIGPLSLR</sequence>
<evidence type="ECO:0000313" key="1">
    <source>
        <dbReference type="EMBL" id="KKK73730.1"/>
    </source>
</evidence>
<name>A0A0F8YJ07_9ZZZZ</name>
<accession>A0A0F8YJ07</accession>
<organism evidence="1">
    <name type="scientific">marine sediment metagenome</name>
    <dbReference type="NCBI Taxonomy" id="412755"/>
    <lineage>
        <taxon>unclassified sequences</taxon>
        <taxon>metagenomes</taxon>
        <taxon>ecological metagenomes</taxon>
    </lineage>
</organism>
<proteinExistence type="predicted"/>
<protein>
    <submittedName>
        <fullName evidence="1">Uncharacterized protein</fullName>
    </submittedName>
</protein>
<reference evidence="1" key="1">
    <citation type="journal article" date="2015" name="Nature">
        <title>Complex archaea that bridge the gap between prokaryotes and eukaryotes.</title>
        <authorList>
            <person name="Spang A."/>
            <person name="Saw J.H."/>
            <person name="Jorgensen S.L."/>
            <person name="Zaremba-Niedzwiedzka K."/>
            <person name="Martijn J."/>
            <person name="Lind A.E."/>
            <person name="van Eijk R."/>
            <person name="Schleper C."/>
            <person name="Guy L."/>
            <person name="Ettema T.J."/>
        </authorList>
    </citation>
    <scope>NUCLEOTIDE SEQUENCE</scope>
</reference>
<feature type="non-terminal residue" evidence="1">
    <location>
        <position position="1"/>
    </location>
</feature>